<sequence length="110" mass="12449">MDNFFWNCGTESKIHWKALPKLYLPKASGGLGFHRLKEYNLVLLAKKAWRVSMGAGGVLHVVLRQKYFSGATFFEPRLGSSPSYTWRSIWEARDLLAAGIDGKLEMDILS</sequence>
<organism evidence="1">
    <name type="scientific">Sesamum latifolium</name>
    <dbReference type="NCBI Taxonomy" id="2727402"/>
    <lineage>
        <taxon>Eukaryota</taxon>
        <taxon>Viridiplantae</taxon>
        <taxon>Streptophyta</taxon>
        <taxon>Embryophyta</taxon>
        <taxon>Tracheophyta</taxon>
        <taxon>Spermatophyta</taxon>
        <taxon>Magnoliopsida</taxon>
        <taxon>eudicotyledons</taxon>
        <taxon>Gunneridae</taxon>
        <taxon>Pentapetalae</taxon>
        <taxon>asterids</taxon>
        <taxon>lamiids</taxon>
        <taxon>Lamiales</taxon>
        <taxon>Pedaliaceae</taxon>
        <taxon>Sesamum</taxon>
    </lineage>
</organism>
<name>A0AAW2VXF2_9LAMI</name>
<gene>
    <name evidence="1" type="ORF">Slati_2700700</name>
</gene>
<accession>A0AAW2VXF2</accession>
<reference evidence="1" key="2">
    <citation type="journal article" date="2024" name="Plant">
        <title>Genomic evolution and insights into agronomic trait innovations of Sesamum species.</title>
        <authorList>
            <person name="Miao H."/>
            <person name="Wang L."/>
            <person name="Qu L."/>
            <person name="Liu H."/>
            <person name="Sun Y."/>
            <person name="Le M."/>
            <person name="Wang Q."/>
            <person name="Wei S."/>
            <person name="Zheng Y."/>
            <person name="Lin W."/>
            <person name="Duan Y."/>
            <person name="Cao H."/>
            <person name="Xiong S."/>
            <person name="Wang X."/>
            <person name="Wei L."/>
            <person name="Li C."/>
            <person name="Ma Q."/>
            <person name="Ju M."/>
            <person name="Zhao R."/>
            <person name="Li G."/>
            <person name="Mu C."/>
            <person name="Tian Q."/>
            <person name="Mei H."/>
            <person name="Zhang T."/>
            <person name="Gao T."/>
            <person name="Zhang H."/>
        </authorList>
    </citation>
    <scope>NUCLEOTIDE SEQUENCE</scope>
    <source>
        <strain evidence="1">KEN1</strain>
    </source>
</reference>
<dbReference type="AlphaFoldDB" id="A0AAW2VXF2"/>
<dbReference type="EMBL" id="JACGWN010000009">
    <property type="protein sequence ID" value="KAL0433664.1"/>
    <property type="molecule type" value="Genomic_DNA"/>
</dbReference>
<protein>
    <submittedName>
        <fullName evidence="1">Uncharacterized protein</fullName>
    </submittedName>
</protein>
<proteinExistence type="predicted"/>
<comment type="caution">
    <text evidence="1">The sequence shown here is derived from an EMBL/GenBank/DDBJ whole genome shotgun (WGS) entry which is preliminary data.</text>
</comment>
<evidence type="ECO:0000313" key="1">
    <source>
        <dbReference type="EMBL" id="KAL0433664.1"/>
    </source>
</evidence>
<reference evidence="1" key="1">
    <citation type="submission" date="2020-06" db="EMBL/GenBank/DDBJ databases">
        <authorList>
            <person name="Li T."/>
            <person name="Hu X."/>
            <person name="Zhang T."/>
            <person name="Song X."/>
            <person name="Zhang H."/>
            <person name="Dai N."/>
            <person name="Sheng W."/>
            <person name="Hou X."/>
            <person name="Wei L."/>
        </authorList>
    </citation>
    <scope>NUCLEOTIDE SEQUENCE</scope>
    <source>
        <strain evidence="1">KEN1</strain>
        <tissue evidence="1">Leaf</tissue>
    </source>
</reference>